<dbReference type="PANTHER" id="PTHR38831">
    <property type="entry name" value="TYPE II SECRETION SYSTEM PROTEIN K"/>
    <property type="match status" value="1"/>
</dbReference>
<gene>
    <name evidence="13" type="primary">gspK</name>
    <name evidence="13" type="ORF">JAO74_15465</name>
</gene>
<dbReference type="SUPFAM" id="SSF158544">
    <property type="entry name" value="GspK insert domain-like"/>
    <property type="match status" value="2"/>
</dbReference>
<dbReference type="PANTHER" id="PTHR38831:SF1">
    <property type="entry name" value="TYPE II SECRETION SYSTEM PROTEIN K-RELATED"/>
    <property type="match status" value="1"/>
</dbReference>
<comment type="caution">
    <text evidence="13">The sequence shown here is derived from an EMBL/GenBank/DDBJ whole genome shotgun (WGS) entry which is preliminary data.</text>
</comment>
<dbReference type="Pfam" id="PF21687">
    <property type="entry name" value="T2SSK_1st"/>
    <property type="match status" value="1"/>
</dbReference>
<keyword evidence="14" id="KW-1185">Reference proteome</keyword>
<dbReference type="Gene3D" id="3.30.1300.30">
    <property type="entry name" value="GSPII I/J protein-like"/>
    <property type="match status" value="1"/>
</dbReference>
<keyword evidence="7" id="KW-0653">Protein transport</keyword>
<dbReference type="Pfam" id="PF03934">
    <property type="entry name" value="T2SSK"/>
    <property type="match status" value="1"/>
</dbReference>
<reference evidence="14" key="1">
    <citation type="submission" date="2020-12" db="EMBL/GenBank/DDBJ databases">
        <title>Hymenobacter sp.</title>
        <authorList>
            <person name="Kim M.K."/>
        </authorList>
    </citation>
    <scope>NUCLEOTIDE SEQUENCE [LARGE SCALE GENOMIC DNA]</scope>
    <source>
        <strain evidence="14">BT553</strain>
    </source>
</reference>
<dbReference type="InterPro" id="IPR045584">
    <property type="entry name" value="Pilin-like"/>
</dbReference>
<dbReference type="PIRSF" id="PIRSF002786">
    <property type="entry name" value="XcpX"/>
    <property type="match status" value="1"/>
</dbReference>
<evidence type="ECO:0000313" key="13">
    <source>
        <dbReference type="EMBL" id="MBJ6123191.1"/>
    </source>
</evidence>
<dbReference type="InterPro" id="IPR038072">
    <property type="entry name" value="GspK_central_sf"/>
</dbReference>
<dbReference type="SUPFAM" id="SSF54523">
    <property type="entry name" value="Pili subunits"/>
    <property type="match status" value="1"/>
</dbReference>
<evidence type="ECO:0000256" key="3">
    <source>
        <dbReference type="ARBA" id="ARBA00022448"/>
    </source>
</evidence>
<name>A0ABS0XT30_9SPHN</name>
<evidence type="ECO:0000256" key="8">
    <source>
        <dbReference type="ARBA" id="ARBA00022989"/>
    </source>
</evidence>
<evidence type="ECO:0000256" key="4">
    <source>
        <dbReference type="ARBA" id="ARBA00022475"/>
    </source>
</evidence>
<dbReference type="Gene3D" id="1.10.40.60">
    <property type="entry name" value="EpsJ-like"/>
    <property type="match status" value="2"/>
</dbReference>
<keyword evidence="8" id="KW-1133">Transmembrane helix</keyword>
<keyword evidence="5 10" id="KW-0997">Cell inner membrane</keyword>
<evidence type="ECO:0000259" key="11">
    <source>
        <dbReference type="Pfam" id="PF03934"/>
    </source>
</evidence>
<dbReference type="Proteomes" id="UP000640426">
    <property type="component" value="Unassembled WGS sequence"/>
</dbReference>
<protein>
    <recommendedName>
        <fullName evidence="10">Type II secretion system protein K</fullName>
    </recommendedName>
</protein>
<evidence type="ECO:0000256" key="5">
    <source>
        <dbReference type="ARBA" id="ARBA00022519"/>
    </source>
</evidence>
<dbReference type="NCBIfam" id="NF037980">
    <property type="entry name" value="T2SS_GspK"/>
    <property type="match status" value="1"/>
</dbReference>
<keyword evidence="9 10" id="KW-0472">Membrane</keyword>
<organism evidence="13 14">
    <name type="scientific">Sphingomonas mollis</name>
    <dbReference type="NCBI Taxonomy" id="2795726"/>
    <lineage>
        <taxon>Bacteria</taxon>
        <taxon>Pseudomonadati</taxon>
        <taxon>Pseudomonadota</taxon>
        <taxon>Alphaproteobacteria</taxon>
        <taxon>Sphingomonadales</taxon>
        <taxon>Sphingomonadaceae</taxon>
        <taxon>Sphingomonas</taxon>
    </lineage>
</organism>
<dbReference type="EMBL" id="JAELXS010000009">
    <property type="protein sequence ID" value="MBJ6123191.1"/>
    <property type="molecule type" value="Genomic_DNA"/>
</dbReference>
<comment type="similarity">
    <text evidence="2 10">Belongs to the GSP K family.</text>
</comment>
<evidence type="ECO:0000256" key="1">
    <source>
        <dbReference type="ARBA" id="ARBA00004533"/>
    </source>
</evidence>
<evidence type="ECO:0000259" key="12">
    <source>
        <dbReference type="Pfam" id="PF21687"/>
    </source>
</evidence>
<evidence type="ECO:0000256" key="2">
    <source>
        <dbReference type="ARBA" id="ARBA00007246"/>
    </source>
</evidence>
<sequence length="306" mass="32428">MLVAVIAVMAGAALEKLRLSTRLAGNAANTEQARAYAVAAEAMAAVRIGGLLNANRQRVTLAGGWSGRPFGFPLPGGGMATARVTDGANCFNLNGLVLRTGSVYSSNPAQRAQFTRLMRLIGVPTQVADQIAAGASDWIDTDADQQANGAEDARYTGQQVGYRTAGTLMGDPSELRAIAGVTPDIYAQVRPWICTLPQALPARMNVNTLLPEQAPLLAMLAQDTVSVDAARQMLLRRPLQGWGNPAQVWEGTGSPTVGANQLGTRSEWFNLAIDVAIPGAQLEERALVDATRLPVRLVARQWGEDT</sequence>
<keyword evidence="4 10" id="KW-1003">Cell membrane</keyword>
<dbReference type="InterPro" id="IPR049031">
    <property type="entry name" value="T2SSK_SAM-like_1st"/>
</dbReference>
<dbReference type="InterPro" id="IPR049179">
    <property type="entry name" value="T2SSK_SAM-like_2nd"/>
</dbReference>
<keyword evidence="3 10" id="KW-0813">Transport</keyword>
<keyword evidence="6" id="KW-0812">Transmembrane</keyword>
<accession>A0ABS0XT30</accession>
<evidence type="ECO:0000256" key="9">
    <source>
        <dbReference type="ARBA" id="ARBA00023136"/>
    </source>
</evidence>
<evidence type="ECO:0000313" key="14">
    <source>
        <dbReference type="Proteomes" id="UP000640426"/>
    </source>
</evidence>
<comment type="subcellular location">
    <subcellularLocation>
        <location evidence="1 10">Cell inner membrane</location>
    </subcellularLocation>
</comment>
<dbReference type="InterPro" id="IPR005628">
    <property type="entry name" value="GspK"/>
</dbReference>
<feature type="domain" description="T2SS protein K second SAM-like" evidence="11">
    <location>
        <begin position="205"/>
        <end position="258"/>
    </location>
</feature>
<evidence type="ECO:0000256" key="7">
    <source>
        <dbReference type="ARBA" id="ARBA00022927"/>
    </source>
</evidence>
<evidence type="ECO:0000256" key="10">
    <source>
        <dbReference type="PIRNR" id="PIRNR002786"/>
    </source>
</evidence>
<proteinExistence type="inferred from homology"/>
<feature type="domain" description="T2SS protein K first SAM-like" evidence="12">
    <location>
        <begin position="89"/>
        <end position="198"/>
    </location>
</feature>
<evidence type="ECO:0000256" key="6">
    <source>
        <dbReference type="ARBA" id="ARBA00022692"/>
    </source>
</evidence>